<accession>A0A1Y0CNI1</accession>
<dbReference type="EMBL" id="CP020880">
    <property type="protein sequence ID" value="ART76624.1"/>
    <property type="molecule type" value="Genomic_DNA"/>
</dbReference>
<evidence type="ECO:0000313" key="3">
    <source>
        <dbReference type="EMBL" id="TYS57984.1"/>
    </source>
</evidence>
<keyword evidence="4" id="KW-1185">Reference proteome</keyword>
<dbReference type="AlphaFoldDB" id="A0A1Y0CNI1"/>
<evidence type="ECO:0008006" key="6">
    <source>
        <dbReference type="Google" id="ProtNLM"/>
    </source>
</evidence>
<sequence length="150" mass="17618">MRYIAKYPTAVHSFILSLMLIQGTYQMLQAHYGRGVVQLSIGMIILFSYFIRYEIKLDETKVLYEILFLGHTFYSKYLAASDIRKMVFKRVGWSARGAFIYTDKLLPIRLINFKPDNMYDQLHLFGKKNGISIVCREDFIEHNQNVTKES</sequence>
<dbReference type="EMBL" id="VTEU01000005">
    <property type="protein sequence ID" value="TYS57984.1"/>
    <property type="molecule type" value="Genomic_DNA"/>
</dbReference>
<proteinExistence type="predicted"/>
<dbReference type="KEGG" id="bhk:B4U37_11490"/>
<protein>
    <recommendedName>
        <fullName evidence="6">PH domain-containing protein</fullName>
    </recommendedName>
</protein>
<organism evidence="3 5">
    <name type="scientific">Sutcliffiella horikoshii</name>
    <dbReference type="NCBI Taxonomy" id="79883"/>
    <lineage>
        <taxon>Bacteria</taxon>
        <taxon>Bacillati</taxon>
        <taxon>Bacillota</taxon>
        <taxon>Bacilli</taxon>
        <taxon>Bacillales</taxon>
        <taxon>Bacillaceae</taxon>
        <taxon>Sutcliffiella</taxon>
    </lineage>
</organism>
<reference evidence="2 4" key="1">
    <citation type="submission" date="2017-04" db="EMBL/GenBank/DDBJ databases">
        <title>Complete Genome Sequence of the Bacillus horikoshii 20a strain from Cuatro Cienegas, Coahuila, Mexico.</title>
        <authorList>
            <person name="Zarza E."/>
            <person name="Alcaraz L.D."/>
            <person name="Aguilar-Salinas B."/>
            <person name="Islas A."/>
            <person name="Olmedo-Alvarez G."/>
        </authorList>
    </citation>
    <scope>NUCLEOTIDE SEQUENCE [LARGE SCALE GENOMIC DNA]</scope>
    <source>
        <strain evidence="2 4">20a</strain>
    </source>
</reference>
<feature type="transmembrane region" description="Helical" evidence="1">
    <location>
        <begin position="7"/>
        <end position="25"/>
    </location>
</feature>
<dbReference type="RefSeq" id="WP_088018339.1">
    <property type="nucleotide sequence ID" value="NZ_JBNILP010000004.1"/>
</dbReference>
<evidence type="ECO:0000313" key="5">
    <source>
        <dbReference type="Proteomes" id="UP000323393"/>
    </source>
</evidence>
<dbReference type="Proteomes" id="UP000195573">
    <property type="component" value="Chromosome"/>
</dbReference>
<reference evidence="3 5" key="2">
    <citation type="submission" date="2019-08" db="EMBL/GenBank/DDBJ databases">
        <title>Bacillus genomes from the desert of Cuatro Cienegas, Coahuila.</title>
        <authorList>
            <person name="Olmedo-Alvarez G."/>
        </authorList>
    </citation>
    <scope>NUCLEOTIDE SEQUENCE [LARGE SCALE GENOMIC DNA]</scope>
    <source>
        <strain evidence="3 5">CH88_3T</strain>
    </source>
</reference>
<dbReference type="Proteomes" id="UP000323393">
    <property type="component" value="Unassembled WGS sequence"/>
</dbReference>
<name>A0A1Y0CNI1_9BACI</name>
<keyword evidence="1" id="KW-1133">Transmembrane helix</keyword>
<feature type="transmembrane region" description="Helical" evidence="1">
    <location>
        <begin position="31"/>
        <end position="51"/>
    </location>
</feature>
<keyword evidence="1" id="KW-0472">Membrane</keyword>
<keyword evidence="1" id="KW-0812">Transmembrane</keyword>
<evidence type="ECO:0000313" key="4">
    <source>
        <dbReference type="Proteomes" id="UP000195573"/>
    </source>
</evidence>
<evidence type="ECO:0000256" key="1">
    <source>
        <dbReference type="SAM" id="Phobius"/>
    </source>
</evidence>
<gene>
    <name evidence="2" type="ORF">B4U37_11490</name>
    <name evidence="3" type="ORF">FZC74_13375</name>
</gene>
<evidence type="ECO:0000313" key="2">
    <source>
        <dbReference type="EMBL" id="ART76624.1"/>
    </source>
</evidence>